<dbReference type="PROSITE" id="PS01180">
    <property type="entry name" value="CUB"/>
    <property type="match status" value="1"/>
</dbReference>
<evidence type="ECO:0000256" key="12">
    <source>
        <dbReference type="PROSITE-ProRule" id="PRU00059"/>
    </source>
</evidence>
<evidence type="ECO:0000256" key="11">
    <source>
        <dbReference type="ARBA" id="ARBA00023180"/>
    </source>
</evidence>
<feature type="domain" description="Peptidase M12A" evidence="16">
    <location>
        <begin position="1"/>
        <end position="159"/>
    </location>
</feature>
<comment type="caution">
    <text evidence="12">Lacks conserved residue(s) required for the propagation of feature annotation.</text>
</comment>
<keyword evidence="4 13" id="KW-0645">Protease</keyword>
<dbReference type="GO" id="GO:0008270">
    <property type="term" value="F:zinc ion binding"/>
    <property type="evidence" value="ECO:0007669"/>
    <property type="project" value="UniProtKB-UniRule"/>
</dbReference>
<feature type="non-terminal residue" evidence="17">
    <location>
        <position position="1"/>
    </location>
</feature>
<name>A0AAV5WYF4_9BILA</name>
<dbReference type="CDD" id="cd04280">
    <property type="entry name" value="ZnMc_astacin_like"/>
    <property type="match status" value="1"/>
</dbReference>
<keyword evidence="9 13" id="KW-0482">Metalloprotease</keyword>
<dbReference type="SUPFAM" id="SSF55486">
    <property type="entry name" value="Metalloproteases ('zincins'), catalytic domain"/>
    <property type="match status" value="1"/>
</dbReference>
<keyword evidence="3" id="KW-0245">EGF-like domain</keyword>
<dbReference type="InterPro" id="IPR017050">
    <property type="entry name" value="Metallopeptidase_nem"/>
</dbReference>
<evidence type="ECO:0000256" key="14">
    <source>
        <dbReference type="RuleBase" id="RU361183"/>
    </source>
</evidence>
<dbReference type="GO" id="GO:0006508">
    <property type="term" value="P:proteolysis"/>
    <property type="evidence" value="ECO:0007669"/>
    <property type="project" value="UniProtKB-KW"/>
</dbReference>
<evidence type="ECO:0000256" key="5">
    <source>
        <dbReference type="ARBA" id="ARBA00022723"/>
    </source>
</evidence>
<organism evidence="17 18">
    <name type="scientific">Pristionchus fissidentatus</name>
    <dbReference type="NCBI Taxonomy" id="1538716"/>
    <lineage>
        <taxon>Eukaryota</taxon>
        <taxon>Metazoa</taxon>
        <taxon>Ecdysozoa</taxon>
        <taxon>Nematoda</taxon>
        <taxon>Chromadorea</taxon>
        <taxon>Rhabditida</taxon>
        <taxon>Rhabditina</taxon>
        <taxon>Diplogasteromorpha</taxon>
        <taxon>Diplogasteroidea</taxon>
        <taxon>Neodiplogasteridae</taxon>
        <taxon>Pristionchus</taxon>
    </lineage>
</organism>
<protein>
    <recommendedName>
        <fullName evidence="14">Metalloendopeptidase</fullName>
        <ecNumber evidence="14">3.4.24.-</ecNumber>
    </recommendedName>
</protein>
<keyword evidence="11" id="KW-0325">Glycoprotein</keyword>
<dbReference type="Gene3D" id="2.60.120.290">
    <property type="entry name" value="Spermadhesin, CUB domain"/>
    <property type="match status" value="1"/>
</dbReference>
<feature type="binding site" evidence="13">
    <location>
        <position position="66"/>
    </location>
    <ligand>
        <name>Zn(2+)</name>
        <dbReference type="ChEBI" id="CHEBI:29105"/>
        <note>catalytic</note>
    </ligand>
</feature>
<evidence type="ECO:0000256" key="7">
    <source>
        <dbReference type="ARBA" id="ARBA00022801"/>
    </source>
</evidence>
<evidence type="ECO:0000259" key="15">
    <source>
        <dbReference type="PROSITE" id="PS01180"/>
    </source>
</evidence>
<evidence type="ECO:0000313" key="18">
    <source>
        <dbReference type="Proteomes" id="UP001432322"/>
    </source>
</evidence>
<evidence type="ECO:0000259" key="16">
    <source>
        <dbReference type="PROSITE" id="PS51864"/>
    </source>
</evidence>
<evidence type="ECO:0000256" key="9">
    <source>
        <dbReference type="ARBA" id="ARBA00023049"/>
    </source>
</evidence>
<evidence type="ECO:0000256" key="2">
    <source>
        <dbReference type="ARBA" id="ARBA00022525"/>
    </source>
</evidence>
<comment type="caution">
    <text evidence="17">The sequence shown here is derived from an EMBL/GenBank/DDBJ whole genome shotgun (WGS) entry which is preliminary data.</text>
</comment>
<comment type="subcellular location">
    <subcellularLocation>
        <location evidence="1">Secreted</location>
    </subcellularLocation>
</comment>
<evidence type="ECO:0000256" key="8">
    <source>
        <dbReference type="ARBA" id="ARBA00022833"/>
    </source>
</evidence>
<dbReference type="GO" id="GO:0018996">
    <property type="term" value="P:molting cycle, collagen and cuticulin-based cuticle"/>
    <property type="evidence" value="ECO:0007669"/>
    <property type="project" value="InterPro"/>
</dbReference>
<reference evidence="17" key="1">
    <citation type="submission" date="2023-10" db="EMBL/GenBank/DDBJ databases">
        <title>Genome assembly of Pristionchus species.</title>
        <authorList>
            <person name="Yoshida K."/>
            <person name="Sommer R.J."/>
        </authorList>
    </citation>
    <scope>NUCLEOTIDE SEQUENCE</scope>
    <source>
        <strain evidence="17">RS5133</strain>
    </source>
</reference>
<keyword evidence="8 13" id="KW-0862">Zinc</keyword>
<gene>
    <name evidence="17" type="ORF">PFISCL1PPCAC_26590</name>
</gene>
<dbReference type="InterPro" id="IPR035914">
    <property type="entry name" value="Sperma_CUB_dom_sf"/>
</dbReference>
<evidence type="ECO:0000256" key="1">
    <source>
        <dbReference type="ARBA" id="ARBA00004613"/>
    </source>
</evidence>
<comment type="cofactor">
    <cofactor evidence="13 14">
        <name>Zn(2+)</name>
        <dbReference type="ChEBI" id="CHEBI:29105"/>
    </cofactor>
    <text evidence="13 14">Binds 1 zinc ion per subunit.</text>
</comment>
<dbReference type="SMART" id="SM00042">
    <property type="entry name" value="CUB"/>
    <property type="match status" value="1"/>
</dbReference>
<dbReference type="GO" id="GO:0004222">
    <property type="term" value="F:metalloendopeptidase activity"/>
    <property type="evidence" value="ECO:0007669"/>
    <property type="project" value="UniProtKB-UniRule"/>
</dbReference>
<feature type="binding site" evidence="13">
    <location>
        <position position="56"/>
    </location>
    <ligand>
        <name>Zn(2+)</name>
        <dbReference type="ChEBI" id="CHEBI:29105"/>
        <note>catalytic</note>
    </ligand>
</feature>
<dbReference type="Pfam" id="PF00431">
    <property type="entry name" value="CUB"/>
    <property type="match status" value="1"/>
</dbReference>
<dbReference type="InterPro" id="IPR034035">
    <property type="entry name" value="Astacin-like_dom"/>
</dbReference>
<feature type="binding site" evidence="13">
    <location>
        <position position="60"/>
    </location>
    <ligand>
        <name>Zn(2+)</name>
        <dbReference type="ChEBI" id="CHEBI:29105"/>
        <note>catalytic</note>
    </ligand>
</feature>
<dbReference type="PANTHER" id="PTHR10127">
    <property type="entry name" value="DISCOIDIN, CUB, EGF, LAMININ , AND ZINC METALLOPROTEASE DOMAIN CONTAINING"/>
    <property type="match status" value="1"/>
</dbReference>
<dbReference type="PROSITE" id="PS51864">
    <property type="entry name" value="ASTACIN"/>
    <property type="match status" value="1"/>
</dbReference>
<proteinExistence type="predicted"/>
<keyword evidence="2" id="KW-0964">Secreted</keyword>
<dbReference type="Proteomes" id="UP001432322">
    <property type="component" value="Unassembled WGS sequence"/>
</dbReference>
<dbReference type="InterPro" id="IPR006026">
    <property type="entry name" value="Peptidase_Metallo"/>
</dbReference>
<keyword evidence="10" id="KW-1015">Disulfide bond</keyword>
<dbReference type="InterPro" id="IPR000859">
    <property type="entry name" value="CUB_dom"/>
</dbReference>
<keyword evidence="6" id="KW-0732">Signal</keyword>
<dbReference type="EMBL" id="BTSY01000007">
    <property type="protein sequence ID" value="GMT35293.1"/>
    <property type="molecule type" value="Genomic_DNA"/>
</dbReference>
<dbReference type="AlphaFoldDB" id="A0AAV5WYF4"/>
<dbReference type="PANTHER" id="PTHR10127:SF891">
    <property type="entry name" value="ZINC METALLOPROTEINASE NAS-29"/>
    <property type="match status" value="1"/>
</dbReference>
<evidence type="ECO:0000256" key="4">
    <source>
        <dbReference type="ARBA" id="ARBA00022670"/>
    </source>
</evidence>
<feature type="active site" evidence="13">
    <location>
        <position position="57"/>
    </location>
</feature>
<dbReference type="GO" id="GO:0005576">
    <property type="term" value="C:extracellular region"/>
    <property type="evidence" value="ECO:0007669"/>
    <property type="project" value="UniProtKB-SubCell"/>
</dbReference>
<keyword evidence="7 13" id="KW-0378">Hydrolase</keyword>
<dbReference type="Gene3D" id="3.40.390.10">
    <property type="entry name" value="Collagenase (Catalytic Domain)"/>
    <property type="match status" value="1"/>
</dbReference>
<evidence type="ECO:0000256" key="13">
    <source>
        <dbReference type="PROSITE-ProRule" id="PRU01211"/>
    </source>
</evidence>
<evidence type="ECO:0000256" key="10">
    <source>
        <dbReference type="ARBA" id="ARBA00023157"/>
    </source>
</evidence>
<dbReference type="SMART" id="SM00235">
    <property type="entry name" value="ZnMc"/>
    <property type="match status" value="1"/>
</dbReference>
<keyword evidence="5 13" id="KW-0479">Metal-binding</keyword>
<dbReference type="EC" id="3.4.24.-" evidence="14"/>
<dbReference type="PRINTS" id="PR00480">
    <property type="entry name" value="ASTACIN"/>
</dbReference>
<dbReference type="InterPro" id="IPR024079">
    <property type="entry name" value="MetalloPept_cat_dom_sf"/>
</dbReference>
<feature type="domain" description="CUB" evidence="15">
    <location>
        <begin position="202"/>
        <end position="309"/>
    </location>
</feature>
<keyword evidence="18" id="KW-1185">Reference proteome</keyword>
<sequence length="309" mass="34849">QRETCIDFRPRRSEEAYLHFVGHDQGCWSTVGRDARQKQQWISIGDGCEIFGIVAHEMGHALGVFHQQSRPDRDNHVTIMWSRIKRSLEGNFAKAHKTDDFGLPYDHGSVMHYGPNSFSTNPQQPTMSAKDANYFLTMGNREGPSFLDVALVNKLYSCQNRCPSINCENEGYPNPRRCSECKCSSVFAGANCEKPFYGANGCGGLVTVTGDWQTFGKTANMNENCVFHFNAPYGRSVQFELEKVDGYCNYGCGEDRVEFRVDTQKTATGYRFCCPMDRDRRFTSVSSSATVILKATKNSASVRFRYRAV</sequence>
<dbReference type="PIRSF" id="PIRSF036365">
    <property type="entry name" value="Astacin_nematoda"/>
    <property type="match status" value="1"/>
</dbReference>
<evidence type="ECO:0000256" key="6">
    <source>
        <dbReference type="ARBA" id="ARBA00022729"/>
    </source>
</evidence>
<evidence type="ECO:0000256" key="3">
    <source>
        <dbReference type="ARBA" id="ARBA00022536"/>
    </source>
</evidence>
<accession>A0AAV5WYF4</accession>
<evidence type="ECO:0000313" key="17">
    <source>
        <dbReference type="EMBL" id="GMT35293.1"/>
    </source>
</evidence>
<dbReference type="Pfam" id="PF01400">
    <property type="entry name" value="Astacin"/>
    <property type="match status" value="1"/>
</dbReference>
<dbReference type="InterPro" id="IPR001506">
    <property type="entry name" value="Peptidase_M12A"/>
</dbReference>
<dbReference type="SUPFAM" id="SSF49854">
    <property type="entry name" value="Spermadhesin, CUB domain"/>
    <property type="match status" value="1"/>
</dbReference>